<keyword evidence="5" id="KW-0598">Phosphotransferase system</keyword>
<name>A0A6J6CR63_9ZZZZ</name>
<keyword evidence="1" id="KW-0813">Transport</keyword>
<keyword evidence="3" id="KW-0762">Sugar transport</keyword>
<dbReference type="GO" id="GO:0016301">
    <property type="term" value="F:kinase activity"/>
    <property type="evidence" value="ECO:0007669"/>
    <property type="project" value="UniProtKB-KW"/>
</dbReference>
<proteinExistence type="predicted"/>
<sequence length="141" mass="15292">MSSLLVLAGIRLDATASSQEEAVRLCGSVLQELGAVSPEYLDAMVAREQIISSFMGEGVALPHGTDESRKYVNFTQLVFVRFSNPVDWDGEQVRLCIGIAAKGDEHGELLGNLADKLLDESSYSKLMSSNSEQEILDLINA</sequence>
<dbReference type="AlphaFoldDB" id="A0A6J6CR63"/>
<dbReference type="CDD" id="cd00211">
    <property type="entry name" value="PTS_IIA_fru"/>
    <property type="match status" value="1"/>
</dbReference>
<evidence type="ECO:0000256" key="4">
    <source>
        <dbReference type="ARBA" id="ARBA00022679"/>
    </source>
</evidence>
<dbReference type="InterPro" id="IPR050893">
    <property type="entry name" value="Sugar_PTS"/>
</dbReference>
<dbReference type="Pfam" id="PF00359">
    <property type="entry name" value="PTS_EIIA_2"/>
    <property type="match status" value="1"/>
</dbReference>
<dbReference type="PROSITE" id="PS00372">
    <property type="entry name" value="PTS_EIIA_TYPE_2_HIS"/>
    <property type="match status" value="1"/>
</dbReference>
<evidence type="ECO:0000256" key="5">
    <source>
        <dbReference type="ARBA" id="ARBA00022683"/>
    </source>
</evidence>
<keyword evidence="2" id="KW-0597">Phosphoprotein</keyword>
<dbReference type="SUPFAM" id="SSF55804">
    <property type="entry name" value="Phoshotransferase/anion transport protein"/>
    <property type="match status" value="1"/>
</dbReference>
<dbReference type="GO" id="GO:0009401">
    <property type="term" value="P:phosphoenolpyruvate-dependent sugar phosphotransferase system"/>
    <property type="evidence" value="ECO:0007669"/>
    <property type="project" value="UniProtKB-KW"/>
</dbReference>
<feature type="domain" description="PTS EIIA type-2" evidence="7">
    <location>
        <begin position="3"/>
        <end position="141"/>
    </location>
</feature>
<organism evidence="8">
    <name type="scientific">freshwater metagenome</name>
    <dbReference type="NCBI Taxonomy" id="449393"/>
    <lineage>
        <taxon>unclassified sequences</taxon>
        <taxon>metagenomes</taxon>
        <taxon>ecological metagenomes</taxon>
    </lineage>
</organism>
<dbReference type="PANTHER" id="PTHR30181">
    <property type="entry name" value="MANNITOL PERMEASE IIC COMPONENT"/>
    <property type="match status" value="1"/>
</dbReference>
<evidence type="ECO:0000313" key="8">
    <source>
        <dbReference type="EMBL" id="CAB4553695.1"/>
    </source>
</evidence>
<dbReference type="InterPro" id="IPR002178">
    <property type="entry name" value="PTS_EIIA_type-2_dom"/>
</dbReference>
<evidence type="ECO:0000256" key="2">
    <source>
        <dbReference type="ARBA" id="ARBA00022553"/>
    </source>
</evidence>
<gene>
    <name evidence="8" type="ORF">UFOPK1537_00480</name>
</gene>
<dbReference type="InterPro" id="IPR016152">
    <property type="entry name" value="PTrfase/Anion_transptr"/>
</dbReference>
<keyword evidence="6" id="KW-0418">Kinase</keyword>
<accession>A0A6J6CR63</accession>
<dbReference type="Gene3D" id="3.40.930.10">
    <property type="entry name" value="Mannitol-specific EII, Chain A"/>
    <property type="match status" value="1"/>
</dbReference>
<keyword evidence="4" id="KW-0808">Transferase</keyword>
<evidence type="ECO:0000256" key="3">
    <source>
        <dbReference type="ARBA" id="ARBA00022597"/>
    </source>
</evidence>
<protein>
    <submittedName>
        <fullName evidence="8">Unannotated protein</fullName>
    </submittedName>
</protein>
<dbReference type="GO" id="GO:0005886">
    <property type="term" value="C:plasma membrane"/>
    <property type="evidence" value="ECO:0007669"/>
    <property type="project" value="TreeGrafter"/>
</dbReference>
<dbReference type="EMBL" id="CAEZSX010000058">
    <property type="protein sequence ID" value="CAB4553695.1"/>
    <property type="molecule type" value="Genomic_DNA"/>
</dbReference>
<dbReference type="PANTHER" id="PTHR30181:SF2">
    <property type="entry name" value="PTS SYSTEM MANNITOL-SPECIFIC EIICBA COMPONENT"/>
    <property type="match status" value="1"/>
</dbReference>
<reference evidence="8" key="1">
    <citation type="submission" date="2020-05" db="EMBL/GenBank/DDBJ databases">
        <authorList>
            <person name="Chiriac C."/>
            <person name="Salcher M."/>
            <person name="Ghai R."/>
            <person name="Kavagutti S V."/>
        </authorList>
    </citation>
    <scope>NUCLEOTIDE SEQUENCE</scope>
</reference>
<evidence type="ECO:0000256" key="1">
    <source>
        <dbReference type="ARBA" id="ARBA00022448"/>
    </source>
</evidence>
<dbReference type="GO" id="GO:0090563">
    <property type="term" value="F:protein-phosphocysteine-sugar phosphotransferase activity"/>
    <property type="evidence" value="ECO:0007669"/>
    <property type="project" value="TreeGrafter"/>
</dbReference>
<evidence type="ECO:0000259" key="7">
    <source>
        <dbReference type="PROSITE" id="PS51094"/>
    </source>
</evidence>
<dbReference type="PROSITE" id="PS51094">
    <property type="entry name" value="PTS_EIIA_TYPE_2"/>
    <property type="match status" value="1"/>
</dbReference>
<evidence type="ECO:0000256" key="6">
    <source>
        <dbReference type="ARBA" id="ARBA00022777"/>
    </source>
</evidence>